<keyword evidence="1" id="KW-1133">Transmembrane helix</keyword>
<dbReference type="Proteomes" id="UP001168579">
    <property type="component" value="Unassembled WGS sequence"/>
</dbReference>
<feature type="transmembrane region" description="Helical" evidence="1">
    <location>
        <begin position="132"/>
        <end position="154"/>
    </location>
</feature>
<feature type="transmembrane region" description="Helical" evidence="1">
    <location>
        <begin position="15"/>
        <end position="36"/>
    </location>
</feature>
<gene>
    <name evidence="2" type="ORF">Q2T41_06080</name>
</gene>
<dbReference type="EMBL" id="JAUKUC010000001">
    <property type="protein sequence ID" value="MDO1512220.1"/>
    <property type="molecule type" value="Genomic_DNA"/>
</dbReference>
<evidence type="ECO:0000313" key="2">
    <source>
        <dbReference type="EMBL" id="MDO1512220.1"/>
    </source>
</evidence>
<keyword evidence="1" id="KW-0812">Transmembrane</keyword>
<name>A0ABT8RN46_9FLAO</name>
<keyword evidence="1" id="KW-0472">Membrane</keyword>
<sequence length="158" mass="17716">MIFIFGYLFSMGMDVILIILSGILGTMVMTVFSHILEKVSGHKFNEAHLLNKLIDRCGTFDSNAEDNDIRGWAIHLAIGILMAMGLYFYINYAKEFSVLISGVVLGFFLGIIGVLGWTIMFKKHSDPPEINLVYFFVQLICAHMIFGVSALWILTKIG</sequence>
<accession>A0ABT8RN46</accession>
<evidence type="ECO:0000256" key="1">
    <source>
        <dbReference type="SAM" id="Phobius"/>
    </source>
</evidence>
<comment type="caution">
    <text evidence="2">The sequence shown here is derived from an EMBL/GenBank/DDBJ whole genome shotgun (WGS) entry which is preliminary data.</text>
</comment>
<keyword evidence="3" id="KW-1185">Reference proteome</keyword>
<organism evidence="2 3">
    <name type="scientific">Maribacter confluentis</name>
    <dbReference type="NCBI Taxonomy" id="1656093"/>
    <lineage>
        <taxon>Bacteria</taxon>
        <taxon>Pseudomonadati</taxon>
        <taxon>Bacteroidota</taxon>
        <taxon>Flavobacteriia</taxon>
        <taxon>Flavobacteriales</taxon>
        <taxon>Flavobacteriaceae</taxon>
        <taxon>Maribacter</taxon>
    </lineage>
</organism>
<feature type="transmembrane region" description="Helical" evidence="1">
    <location>
        <begin position="72"/>
        <end position="90"/>
    </location>
</feature>
<evidence type="ECO:0000313" key="3">
    <source>
        <dbReference type="Proteomes" id="UP001168579"/>
    </source>
</evidence>
<dbReference type="RefSeq" id="WP_304435341.1">
    <property type="nucleotide sequence ID" value="NZ_JAUKUC010000001.1"/>
</dbReference>
<protein>
    <recommendedName>
        <fullName evidence="4">DUF2938 domain-containing protein</fullName>
    </recommendedName>
</protein>
<reference evidence="2" key="2">
    <citation type="submission" date="2023-06" db="EMBL/GenBank/DDBJ databases">
        <authorList>
            <person name="Lucena T."/>
            <person name="Sun Q."/>
        </authorList>
    </citation>
    <scope>NUCLEOTIDE SEQUENCE</scope>
    <source>
        <strain evidence="2">CECT 8869</strain>
    </source>
</reference>
<reference evidence="2" key="1">
    <citation type="journal article" date="2014" name="Int. J. Syst. Evol. Microbiol.">
        <title>Complete genome of a new Firmicutes species belonging to the dominant human colonic microbiota ('Ruminococcus bicirculans') reveals two chromosomes and a selective capacity to utilize plant glucans.</title>
        <authorList>
            <consortium name="NISC Comparative Sequencing Program"/>
            <person name="Wegmann U."/>
            <person name="Louis P."/>
            <person name="Goesmann A."/>
            <person name="Henrissat B."/>
            <person name="Duncan S.H."/>
            <person name="Flint H.J."/>
        </authorList>
    </citation>
    <scope>NUCLEOTIDE SEQUENCE</scope>
    <source>
        <strain evidence="2">CECT 8869</strain>
    </source>
</reference>
<feature type="transmembrane region" description="Helical" evidence="1">
    <location>
        <begin position="96"/>
        <end position="120"/>
    </location>
</feature>
<proteinExistence type="predicted"/>
<evidence type="ECO:0008006" key="4">
    <source>
        <dbReference type="Google" id="ProtNLM"/>
    </source>
</evidence>